<dbReference type="SUPFAM" id="SSF46785">
    <property type="entry name" value="Winged helix' DNA-binding domain"/>
    <property type="match status" value="1"/>
</dbReference>
<evidence type="ECO:0000259" key="1">
    <source>
        <dbReference type="Pfam" id="PF00126"/>
    </source>
</evidence>
<dbReference type="PANTHER" id="PTHR30432:SF1">
    <property type="entry name" value="DNA-BINDING TRANSCRIPTIONAL DUAL REGULATOR MODE"/>
    <property type="match status" value="1"/>
</dbReference>
<gene>
    <name evidence="2" type="ORF">SPIROBIBN47_190042</name>
</gene>
<evidence type="ECO:0000313" key="2">
    <source>
        <dbReference type="EMBL" id="SLM11327.1"/>
    </source>
</evidence>
<dbReference type="PANTHER" id="PTHR30432">
    <property type="entry name" value="TRANSCRIPTIONAL REGULATOR MODE"/>
    <property type="match status" value="1"/>
</dbReference>
<dbReference type="EMBL" id="FWDM01000011">
    <property type="protein sequence ID" value="SLM11327.1"/>
    <property type="molecule type" value="Genomic_DNA"/>
</dbReference>
<dbReference type="GO" id="GO:0003700">
    <property type="term" value="F:DNA-binding transcription factor activity"/>
    <property type="evidence" value="ECO:0007669"/>
    <property type="project" value="InterPro"/>
</dbReference>
<proteinExistence type="predicted"/>
<organism evidence="2">
    <name type="scientific">uncultured spirochete</name>
    <dbReference type="NCBI Taxonomy" id="156406"/>
    <lineage>
        <taxon>Bacteria</taxon>
        <taxon>Pseudomonadati</taxon>
        <taxon>Spirochaetota</taxon>
        <taxon>Spirochaetia</taxon>
        <taxon>Spirochaetales</taxon>
        <taxon>environmental samples</taxon>
    </lineage>
</organism>
<reference evidence="2" key="1">
    <citation type="submission" date="2017-02" db="EMBL/GenBank/DDBJ databases">
        <authorList>
            <person name="Regsiter A."/>
            <person name="William W."/>
        </authorList>
    </citation>
    <scope>NUCLEOTIDE SEQUENCE</scope>
    <source>
        <strain evidence="2">Bib</strain>
    </source>
</reference>
<dbReference type="AlphaFoldDB" id="A0A3P3XHK9"/>
<dbReference type="Gene3D" id="1.10.10.10">
    <property type="entry name" value="Winged helix-like DNA-binding domain superfamily/Winged helix DNA-binding domain"/>
    <property type="match status" value="1"/>
</dbReference>
<dbReference type="InterPro" id="IPR036390">
    <property type="entry name" value="WH_DNA-bd_sf"/>
</dbReference>
<protein>
    <submittedName>
        <fullName evidence="2">Molybdenum-binding protein</fullName>
    </submittedName>
</protein>
<dbReference type="Pfam" id="PF00126">
    <property type="entry name" value="HTH_1"/>
    <property type="match status" value="1"/>
</dbReference>
<name>A0A3P3XHK9_9SPIR</name>
<dbReference type="InterPro" id="IPR000847">
    <property type="entry name" value="LysR_HTH_N"/>
</dbReference>
<dbReference type="InterPro" id="IPR051815">
    <property type="entry name" value="Molybdate_resp_trans_reg"/>
</dbReference>
<feature type="domain" description="HTH lysR-type" evidence="1">
    <location>
        <begin position="26"/>
        <end position="84"/>
    </location>
</feature>
<dbReference type="InterPro" id="IPR036388">
    <property type="entry name" value="WH-like_DNA-bd_sf"/>
</dbReference>
<sequence length="114" mass="12467">MAFSFYIRIPFTSDGSFFGPGVNELLHNIDTAKSLSAAANMMGMSYSKAWKIIHVAEKKLGYPLTVKSIGGAAGGGSSLTEKGRSFMERYDAFVADSYKAVEACFQRYFPEAQQ</sequence>
<accession>A0A3P3XHK9</accession>